<evidence type="ECO:0000256" key="3">
    <source>
        <dbReference type="ARBA" id="ARBA00023237"/>
    </source>
</evidence>
<accession>A0A1T4PE85</accession>
<dbReference type="RefSeq" id="WP_085934414.1">
    <property type="nucleotide sequence ID" value="NZ_FUWJ01000002.1"/>
</dbReference>
<evidence type="ECO:0000256" key="1">
    <source>
        <dbReference type="ARBA" id="ARBA00004442"/>
    </source>
</evidence>
<reference evidence="8" key="1">
    <citation type="submission" date="2017-02" db="EMBL/GenBank/DDBJ databases">
        <authorList>
            <person name="Varghese N."/>
            <person name="Submissions S."/>
        </authorList>
    </citation>
    <scope>NUCLEOTIDE SEQUENCE [LARGE SCALE GENOMIC DNA]</scope>
    <source>
        <strain evidence="8">ATCC 27094</strain>
    </source>
</reference>
<keyword evidence="3" id="KW-0998">Cell outer membrane</keyword>
<name>A0A1T4PE85_9HYPH</name>
<dbReference type="InterPro" id="IPR036737">
    <property type="entry name" value="OmpA-like_sf"/>
</dbReference>
<proteinExistence type="predicted"/>
<keyword evidence="5" id="KW-0732">Signal</keyword>
<feature type="domain" description="OmpA-like" evidence="6">
    <location>
        <begin position="30"/>
        <end position="144"/>
    </location>
</feature>
<dbReference type="EMBL" id="FUWJ01000002">
    <property type="protein sequence ID" value="SJZ89860.1"/>
    <property type="molecule type" value="Genomic_DNA"/>
</dbReference>
<dbReference type="InterPro" id="IPR050330">
    <property type="entry name" value="Bact_OuterMem_StrucFunc"/>
</dbReference>
<dbReference type="Proteomes" id="UP000190092">
    <property type="component" value="Unassembled WGS sequence"/>
</dbReference>
<keyword evidence="2 4" id="KW-0472">Membrane</keyword>
<dbReference type="SUPFAM" id="SSF103088">
    <property type="entry name" value="OmpA-like"/>
    <property type="match status" value="1"/>
</dbReference>
<sequence>MRVAALFVAGALVAASPALAQTVATCPVGTGAAAESQPVWILFDLGSAKLRPNAKPAIAEAVRTATARQSVKVCVIGQTDKLGDKNYNARLARERAQTVATELVHAGLSASKVVIASNPEAFGNLSFGERNAQEEDRRVTIVFR</sequence>
<evidence type="ECO:0000256" key="5">
    <source>
        <dbReference type="SAM" id="SignalP"/>
    </source>
</evidence>
<feature type="signal peptide" evidence="5">
    <location>
        <begin position="1"/>
        <end position="20"/>
    </location>
</feature>
<dbReference type="InterPro" id="IPR006664">
    <property type="entry name" value="OMP_bac"/>
</dbReference>
<dbReference type="Pfam" id="PF00691">
    <property type="entry name" value="OmpA"/>
    <property type="match status" value="1"/>
</dbReference>
<dbReference type="CDD" id="cd07185">
    <property type="entry name" value="OmpA_C-like"/>
    <property type="match status" value="1"/>
</dbReference>
<gene>
    <name evidence="7" type="ORF">SAMN02745126_02767</name>
</gene>
<dbReference type="AlphaFoldDB" id="A0A1T4PE85"/>
<dbReference type="PRINTS" id="PR01021">
    <property type="entry name" value="OMPADOMAIN"/>
</dbReference>
<protein>
    <submittedName>
        <fullName evidence="7">OmpA family protein</fullName>
    </submittedName>
</protein>
<dbReference type="Gene3D" id="3.30.1330.60">
    <property type="entry name" value="OmpA-like domain"/>
    <property type="match status" value="1"/>
</dbReference>
<evidence type="ECO:0000256" key="4">
    <source>
        <dbReference type="PROSITE-ProRule" id="PRU00473"/>
    </source>
</evidence>
<dbReference type="PROSITE" id="PS51123">
    <property type="entry name" value="OMPA_2"/>
    <property type="match status" value="1"/>
</dbReference>
<dbReference type="PANTHER" id="PTHR30329">
    <property type="entry name" value="STATOR ELEMENT OF FLAGELLAR MOTOR COMPLEX"/>
    <property type="match status" value="1"/>
</dbReference>
<evidence type="ECO:0000256" key="2">
    <source>
        <dbReference type="ARBA" id="ARBA00023136"/>
    </source>
</evidence>
<comment type="subcellular location">
    <subcellularLocation>
        <location evidence="1">Cell outer membrane</location>
    </subcellularLocation>
</comment>
<evidence type="ECO:0000313" key="8">
    <source>
        <dbReference type="Proteomes" id="UP000190092"/>
    </source>
</evidence>
<dbReference type="OrthoDB" id="189250at2"/>
<keyword evidence="8" id="KW-1185">Reference proteome</keyword>
<evidence type="ECO:0000259" key="6">
    <source>
        <dbReference type="PROSITE" id="PS51123"/>
    </source>
</evidence>
<dbReference type="InterPro" id="IPR006665">
    <property type="entry name" value="OmpA-like"/>
</dbReference>
<dbReference type="PANTHER" id="PTHR30329:SF21">
    <property type="entry name" value="LIPOPROTEIN YIAD-RELATED"/>
    <property type="match status" value="1"/>
</dbReference>
<feature type="chain" id="PRO_5012301209" evidence="5">
    <location>
        <begin position="21"/>
        <end position="144"/>
    </location>
</feature>
<organism evidence="7 8">
    <name type="scientific">Enhydrobacter aerosaccus</name>
    <dbReference type="NCBI Taxonomy" id="225324"/>
    <lineage>
        <taxon>Bacteria</taxon>
        <taxon>Pseudomonadati</taxon>
        <taxon>Pseudomonadota</taxon>
        <taxon>Alphaproteobacteria</taxon>
        <taxon>Hyphomicrobiales</taxon>
        <taxon>Enhydrobacter</taxon>
    </lineage>
</organism>
<evidence type="ECO:0000313" key="7">
    <source>
        <dbReference type="EMBL" id="SJZ89860.1"/>
    </source>
</evidence>
<dbReference type="STRING" id="225324.SAMN02745126_02767"/>
<dbReference type="GO" id="GO:0009279">
    <property type="term" value="C:cell outer membrane"/>
    <property type="evidence" value="ECO:0007669"/>
    <property type="project" value="UniProtKB-SubCell"/>
</dbReference>